<protein>
    <submittedName>
        <fullName evidence="2">Uncharacterized protein</fullName>
    </submittedName>
</protein>
<accession>A0AAN8JSH1</accession>
<feature type="compositionally biased region" description="Basic and acidic residues" evidence="1">
    <location>
        <begin position="1047"/>
        <end position="1078"/>
    </location>
</feature>
<evidence type="ECO:0000313" key="2">
    <source>
        <dbReference type="EMBL" id="KAK6184217.1"/>
    </source>
</evidence>
<feature type="compositionally biased region" description="Basic residues" evidence="1">
    <location>
        <begin position="1093"/>
        <end position="1107"/>
    </location>
</feature>
<feature type="region of interest" description="Disordered" evidence="1">
    <location>
        <begin position="964"/>
        <end position="1107"/>
    </location>
</feature>
<feature type="compositionally biased region" description="Polar residues" evidence="1">
    <location>
        <begin position="761"/>
        <end position="775"/>
    </location>
</feature>
<feature type="compositionally biased region" description="Polar residues" evidence="1">
    <location>
        <begin position="1002"/>
        <end position="1034"/>
    </location>
</feature>
<feature type="compositionally biased region" description="Low complexity" evidence="1">
    <location>
        <begin position="674"/>
        <end position="692"/>
    </location>
</feature>
<feature type="region of interest" description="Disordered" evidence="1">
    <location>
        <begin position="413"/>
        <end position="433"/>
    </location>
</feature>
<evidence type="ECO:0000313" key="3">
    <source>
        <dbReference type="Proteomes" id="UP001347796"/>
    </source>
</evidence>
<reference evidence="2 3" key="1">
    <citation type="submission" date="2024-01" db="EMBL/GenBank/DDBJ databases">
        <title>The genome of the rayed Mediterranean limpet Patella caerulea (Linnaeus, 1758).</title>
        <authorList>
            <person name="Anh-Thu Weber A."/>
            <person name="Halstead-Nussloch G."/>
        </authorList>
    </citation>
    <scope>NUCLEOTIDE SEQUENCE [LARGE SCALE GENOMIC DNA]</scope>
    <source>
        <strain evidence="2">AATW-2023a</strain>
        <tissue evidence="2">Whole specimen</tissue>
    </source>
</reference>
<proteinExistence type="predicted"/>
<feature type="compositionally biased region" description="Low complexity" evidence="1">
    <location>
        <begin position="784"/>
        <end position="797"/>
    </location>
</feature>
<feature type="compositionally biased region" description="Polar residues" evidence="1">
    <location>
        <begin position="582"/>
        <end position="596"/>
    </location>
</feature>
<gene>
    <name evidence="2" type="ORF">SNE40_006729</name>
</gene>
<dbReference type="AlphaFoldDB" id="A0AAN8JSH1"/>
<feature type="compositionally biased region" description="Polar residues" evidence="1">
    <location>
        <begin position="648"/>
        <end position="667"/>
    </location>
</feature>
<feature type="region of interest" description="Disordered" evidence="1">
    <location>
        <begin position="561"/>
        <end position="944"/>
    </location>
</feature>
<dbReference type="EMBL" id="JAZGQO010000006">
    <property type="protein sequence ID" value="KAK6184217.1"/>
    <property type="molecule type" value="Genomic_DNA"/>
</dbReference>
<sequence>MQMDKKSKKFLKALARKLTEDDRPIKSKALKKTFSKAVTGLPEPTLQKVLLENFTECLEFLKVRIKKLQDKSEVVLSFKKDDVEDEVQEEEEEEIVVNKYFITDKEHEFPYNFYLTDGSNLLTNPDSQNNQVENKFFLLKIQQEDNQNAVIKLVKEFQRITQEKSIMTALDRLLVLSSGIKDVKLVKKLLSVYLRKMQPLTEKYLEEENTNKISLVQENLHKLLYVSHMRYHSNKSVVKEEKPYYKDLIASLLSVYLDLSLFLFRNEEIKIKLSRLLYGFISFMTTDFPDQRYDVLLQLTQTQNDQVPLIFPLLQYCVETTPDDNDVQSYIKYILSVTLISSLGQQAQLTFQHGIKRARTIVPPPGTERWLAEHIPELTDVDEELDNLSTYLLDNMTDSLQSKLIDSLCDDEGIREEDEEEKEEEDDTSVQKMDEDEILVFNPDLSERSFFGSPDSAQISSGDDDMGDIFMVDRKGKNDLKKNQNVKPAEEDIAEDEDEVDFGNLMSLNRTDFVSPTKFTKSTNATMQSPAIKSSPRMIAVVSPTRKIKQVVSNILNELSPKSATKSPDHSGIKSHVISDIKSPSQLEVKSPTQANVRPVKLNSPVQQEVGSPRIKSPKMKSPSQPEIKSPRMKSPSQPEIESPKLKSPSQHGMESPTKMKSPSQPEIGSPKLKSPSQSEMKSSKMKSPSQPDIKSPKMKSPSLGSPKMKSPSQHGIESPKFKSRVREMQSPKLKSEMTSETKESVLSPKLKSPKAMFPTKLTSPLRQVTQQSLSIEHEVIDLSSESSVEASKSPSVRKGSRTRKPSRKAEDCIKSPSSAVDRDSDAQFISSPETRKMESSIKEYTIISDSEGTDVEPVLRSSRKRATDIPDLAVHLNKSRKTSSSESDTHSKSKRRSRTSSSENNQFTSLMSPRPVKNSRKGSNNALNNLSNNASSSSEKNEELCGKQMLGILEVVKEDEEMITGHKTTAPKLRSPIGLRKRSTSESSISEIRTPSKRSSMRSVSDNETSTRSKTPRSIETQIRTRRTSTGSMSDDETRKLPLGRETSHQSRETHLEKIEESDLEPTSEKSSPEKRKSLLPTKDGSTSGLSLKKKSPNRRYSLRTR</sequence>
<dbReference type="Proteomes" id="UP001347796">
    <property type="component" value="Unassembled WGS sequence"/>
</dbReference>
<name>A0AAN8JSH1_PATCE</name>
<comment type="caution">
    <text evidence="2">The sequence shown here is derived from an EMBL/GenBank/DDBJ whole genome shotgun (WGS) entry which is preliminary data.</text>
</comment>
<feature type="compositionally biased region" description="Low complexity" evidence="1">
    <location>
        <begin position="924"/>
        <end position="939"/>
    </location>
</feature>
<keyword evidence="3" id="KW-1185">Reference proteome</keyword>
<feature type="compositionally biased region" description="Basic and acidic residues" evidence="1">
    <location>
        <begin position="718"/>
        <end position="744"/>
    </location>
</feature>
<organism evidence="2 3">
    <name type="scientific">Patella caerulea</name>
    <name type="common">Rayed Mediterranean limpet</name>
    <dbReference type="NCBI Taxonomy" id="87958"/>
    <lineage>
        <taxon>Eukaryota</taxon>
        <taxon>Metazoa</taxon>
        <taxon>Spiralia</taxon>
        <taxon>Lophotrochozoa</taxon>
        <taxon>Mollusca</taxon>
        <taxon>Gastropoda</taxon>
        <taxon>Patellogastropoda</taxon>
        <taxon>Patelloidea</taxon>
        <taxon>Patellidae</taxon>
        <taxon>Patella</taxon>
    </lineage>
</organism>
<evidence type="ECO:0000256" key="1">
    <source>
        <dbReference type="SAM" id="MobiDB-lite"/>
    </source>
</evidence>